<feature type="domain" description="Transglutaminase-like" evidence="2">
    <location>
        <begin position="194"/>
        <end position="268"/>
    </location>
</feature>
<dbReference type="EMBL" id="FXUL01000001">
    <property type="protein sequence ID" value="SMP45691.1"/>
    <property type="molecule type" value="Genomic_DNA"/>
</dbReference>
<keyword evidence="1" id="KW-0732">Signal</keyword>
<dbReference type="Pfam" id="PF01841">
    <property type="entry name" value="Transglut_core"/>
    <property type="match status" value="1"/>
</dbReference>
<dbReference type="PANTHER" id="PTHR38339">
    <property type="entry name" value="TRANSGLUTAMINASE DOMAIN PROTEIN"/>
    <property type="match status" value="1"/>
</dbReference>
<dbReference type="SMART" id="SM00460">
    <property type="entry name" value="TGc"/>
    <property type="match status" value="1"/>
</dbReference>
<evidence type="ECO:0000256" key="1">
    <source>
        <dbReference type="SAM" id="SignalP"/>
    </source>
</evidence>
<dbReference type="Pfam" id="PF10518">
    <property type="entry name" value="TAT_signal"/>
    <property type="match status" value="1"/>
</dbReference>
<evidence type="ECO:0000259" key="2">
    <source>
        <dbReference type="SMART" id="SM00460"/>
    </source>
</evidence>
<sequence>MDRRSFLKTTAALSAAGMAPLGFAADEKEKWRTFEVTTRVELLEGAPARIWIPVPTVNTDYQKVISTTFNAPSGQAQLVQDPVYGAGIVAAEFGSGQKPVVEAVTRFATRDRAADLSAPSDRAVLAEADRAKYLAATELLPTDGIVRKTAQEITRGSRNDLERAHAVYEWIVENTQRDPKVRGCGVGDIKTMLETNNLGGKCGDLNALFVGLMRSVGVPSRDVYGIRVADSKLGYKSLGKSGDITKAQHCRAEFWLAGYGWVPVDPADVRKVVLEESGGLPLSDAKVEAARKRLFGSWEMNWLAYNYAHDVKLPGAARGPVGFFMYPNAEVVGQGKVSRIDSLDPENFRYTITSRELLV</sequence>
<comment type="caution">
    <text evidence="3">The sequence shown here is derived from an EMBL/GenBank/DDBJ whole genome shotgun (WGS) entry which is preliminary data.</text>
</comment>
<dbReference type="RefSeq" id="WP_283440691.1">
    <property type="nucleotide sequence ID" value="NZ_FXUL01000001.1"/>
</dbReference>
<dbReference type="Gene3D" id="3.10.620.30">
    <property type="match status" value="1"/>
</dbReference>
<protein>
    <submittedName>
        <fullName evidence="3">Transglutaminase-like enzyme, putative cysteine protease</fullName>
    </submittedName>
</protein>
<dbReference type="SUPFAM" id="SSF54001">
    <property type="entry name" value="Cysteine proteinases"/>
    <property type="match status" value="1"/>
</dbReference>
<evidence type="ECO:0000313" key="4">
    <source>
        <dbReference type="Proteomes" id="UP001158049"/>
    </source>
</evidence>
<feature type="signal peptide" evidence="1">
    <location>
        <begin position="1"/>
        <end position="24"/>
    </location>
</feature>
<dbReference type="InterPro" id="IPR002931">
    <property type="entry name" value="Transglutaminase-like"/>
</dbReference>
<dbReference type="InterPro" id="IPR006311">
    <property type="entry name" value="TAT_signal"/>
</dbReference>
<name>A0ABY1PTR4_9BURK</name>
<gene>
    <name evidence="3" type="ORF">SAMN06295970_101548</name>
</gene>
<evidence type="ECO:0000313" key="3">
    <source>
        <dbReference type="EMBL" id="SMP45691.1"/>
    </source>
</evidence>
<organism evidence="3 4">
    <name type="scientific">Noviherbaspirillum suwonense</name>
    <dbReference type="NCBI Taxonomy" id="1224511"/>
    <lineage>
        <taxon>Bacteria</taxon>
        <taxon>Pseudomonadati</taxon>
        <taxon>Pseudomonadota</taxon>
        <taxon>Betaproteobacteria</taxon>
        <taxon>Burkholderiales</taxon>
        <taxon>Oxalobacteraceae</taxon>
        <taxon>Noviherbaspirillum</taxon>
    </lineage>
</organism>
<accession>A0ABY1PTR4</accession>
<reference evidence="3 4" key="1">
    <citation type="submission" date="2017-05" db="EMBL/GenBank/DDBJ databases">
        <authorList>
            <person name="Varghese N."/>
            <person name="Submissions S."/>
        </authorList>
    </citation>
    <scope>NUCLEOTIDE SEQUENCE [LARGE SCALE GENOMIC DNA]</scope>
    <source>
        <strain evidence="3 4">DSM 26001</strain>
    </source>
</reference>
<dbReference type="Proteomes" id="UP001158049">
    <property type="component" value="Unassembled WGS sequence"/>
</dbReference>
<dbReference type="PROSITE" id="PS51318">
    <property type="entry name" value="TAT"/>
    <property type="match status" value="1"/>
</dbReference>
<dbReference type="InterPro" id="IPR019546">
    <property type="entry name" value="TAT_signal_bac_arc"/>
</dbReference>
<proteinExistence type="predicted"/>
<feature type="chain" id="PRO_5045660223" evidence="1">
    <location>
        <begin position="25"/>
        <end position="359"/>
    </location>
</feature>
<keyword evidence="4" id="KW-1185">Reference proteome</keyword>
<dbReference type="InterPro" id="IPR038765">
    <property type="entry name" value="Papain-like_cys_pep_sf"/>
</dbReference>
<dbReference type="PANTHER" id="PTHR38339:SF1">
    <property type="entry name" value="TRANSGLUTAMINASE-LIKE DOMAIN-CONTAINING PROTEIN"/>
    <property type="match status" value="1"/>
</dbReference>